<dbReference type="GO" id="GO:0032259">
    <property type="term" value="P:methylation"/>
    <property type="evidence" value="ECO:0007669"/>
    <property type="project" value="UniProtKB-KW"/>
</dbReference>
<reference evidence="4 5" key="1">
    <citation type="submission" date="2018-08" db="EMBL/GenBank/DDBJ databases">
        <title>Henriciella mobilis sp. nov., isolated from seawater.</title>
        <authorList>
            <person name="Cheng H."/>
            <person name="Wu Y.-H."/>
            <person name="Xu X.-W."/>
            <person name="Guo L.-L."/>
        </authorList>
    </citation>
    <scope>NUCLEOTIDE SEQUENCE [LARGE SCALE GENOMIC DNA]</scope>
    <source>
        <strain evidence="4 5">JN25</strain>
    </source>
</reference>
<evidence type="ECO:0000256" key="1">
    <source>
        <dbReference type="ARBA" id="ARBA00022603"/>
    </source>
</evidence>
<organism evidence="4 5">
    <name type="scientific">Henriciella mobilis</name>
    <dbReference type="NCBI Taxonomy" id="2305467"/>
    <lineage>
        <taxon>Bacteria</taxon>
        <taxon>Pseudomonadati</taxon>
        <taxon>Pseudomonadota</taxon>
        <taxon>Alphaproteobacteria</taxon>
        <taxon>Hyphomonadales</taxon>
        <taxon>Hyphomonadaceae</taxon>
        <taxon>Henriciella</taxon>
    </lineage>
</organism>
<dbReference type="SUPFAM" id="SSF75217">
    <property type="entry name" value="alpha/beta knot"/>
    <property type="match status" value="1"/>
</dbReference>
<protein>
    <submittedName>
        <fullName evidence="4">23S rRNA (Guanosine(2251)-2'-O)-methyltransferase RlmB</fullName>
    </submittedName>
</protein>
<dbReference type="RefSeq" id="WP_119375357.1">
    <property type="nucleotide sequence ID" value="NZ_QWFX01000006.1"/>
</dbReference>
<dbReference type="NCBIfam" id="TIGR00186">
    <property type="entry name" value="rRNA_methyl_3"/>
    <property type="match status" value="1"/>
</dbReference>
<accession>A0A399RF72</accession>
<keyword evidence="5" id="KW-1185">Reference proteome</keyword>
<feature type="domain" description="RNA 2-O ribose methyltransferase substrate binding" evidence="3">
    <location>
        <begin position="26"/>
        <end position="93"/>
    </location>
</feature>
<dbReference type="InterPro" id="IPR029026">
    <property type="entry name" value="tRNA_m1G_MTases_N"/>
</dbReference>
<dbReference type="Gene3D" id="3.40.1280.10">
    <property type="match status" value="1"/>
</dbReference>
<dbReference type="SUPFAM" id="SSF55315">
    <property type="entry name" value="L30e-like"/>
    <property type="match status" value="1"/>
</dbReference>
<dbReference type="InterPro" id="IPR029064">
    <property type="entry name" value="Ribosomal_eL30-like_sf"/>
</dbReference>
<evidence type="ECO:0000313" key="4">
    <source>
        <dbReference type="EMBL" id="RIJ30038.1"/>
    </source>
</evidence>
<dbReference type="InterPro" id="IPR004441">
    <property type="entry name" value="rRNA_MeTrfase_TrmH"/>
</dbReference>
<dbReference type="EMBL" id="QWFX01000006">
    <property type="protein sequence ID" value="RIJ30038.1"/>
    <property type="molecule type" value="Genomic_DNA"/>
</dbReference>
<proteinExistence type="predicted"/>
<dbReference type="GO" id="GO:0008173">
    <property type="term" value="F:RNA methyltransferase activity"/>
    <property type="evidence" value="ECO:0007669"/>
    <property type="project" value="InterPro"/>
</dbReference>
<dbReference type="AlphaFoldDB" id="A0A399RF72"/>
<dbReference type="Gene3D" id="3.30.1330.30">
    <property type="match status" value="1"/>
</dbReference>
<evidence type="ECO:0000313" key="5">
    <source>
        <dbReference type="Proteomes" id="UP000266385"/>
    </source>
</evidence>
<comment type="caution">
    <text evidence="4">The sequence shown here is derived from an EMBL/GenBank/DDBJ whole genome shotgun (WGS) entry which is preliminary data.</text>
</comment>
<name>A0A399RF72_9PROT</name>
<dbReference type="Pfam" id="PF00588">
    <property type="entry name" value="SpoU_methylase"/>
    <property type="match status" value="1"/>
</dbReference>
<dbReference type="PANTHER" id="PTHR46429:SF1">
    <property type="entry name" value="23S RRNA (GUANOSINE-2'-O-)-METHYLTRANSFERASE RLMB"/>
    <property type="match status" value="1"/>
</dbReference>
<keyword evidence="1 4" id="KW-0489">Methyltransferase</keyword>
<evidence type="ECO:0000256" key="2">
    <source>
        <dbReference type="ARBA" id="ARBA00022679"/>
    </source>
</evidence>
<dbReference type="PANTHER" id="PTHR46429">
    <property type="entry name" value="23S RRNA (GUANOSINE-2'-O-)-METHYLTRANSFERASE RLMB"/>
    <property type="match status" value="1"/>
</dbReference>
<dbReference type="GO" id="GO:0005829">
    <property type="term" value="C:cytosol"/>
    <property type="evidence" value="ECO:0007669"/>
    <property type="project" value="TreeGrafter"/>
</dbReference>
<dbReference type="GO" id="GO:0006396">
    <property type="term" value="P:RNA processing"/>
    <property type="evidence" value="ECO:0007669"/>
    <property type="project" value="InterPro"/>
</dbReference>
<dbReference type="GO" id="GO:0003723">
    <property type="term" value="F:RNA binding"/>
    <property type="evidence" value="ECO:0007669"/>
    <property type="project" value="InterPro"/>
</dbReference>
<dbReference type="Pfam" id="PF08032">
    <property type="entry name" value="SpoU_sub_bind"/>
    <property type="match status" value="1"/>
</dbReference>
<keyword evidence="2 4" id="KW-0808">Transferase</keyword>
<dbReference type="InterPro" id="IPR029028">
    <property type="entry name" value="Alpha/beta_knot_MTases"/>
</dbReference>
<gene>
    <name evidence="4" type="primary">rlmB</name>
    <name evidence="4" type="ORF">D1223_05110</name>
</gene>
<dbReference type="SMART" id="SM00967">
    <property type="entry name" value="SpoU_sub_bind"/>
    <property type="match status" value="1"/>
</dbReference>
<evidence type="ECO:0000259" key="3">
    <source>
        <dbReference type="SMART" id="SM00967"/>
    </source>
</evidence>
<dbReference type="InterPro" id="IPR013123">
    <property type="entry name" value="SpoU_subst-bd"/>
</dbReference>
<dbReference type="CDD" id="cd18103">
    <property type="entry name" value="SpoU-like_RlmB"/>
    <property type="match status" value="1"/>
</dbReference>
<dbReference type="Proteomes" id="UP000266385">
    <property type="component" value="Unassembled WGS sequence"/>
</dbReference>
<sequence>MKPIPRNHEKRRFAAGSAADPNGPVWLWGQHAVEAALANTNREILRCVATENAARRVGLSQAETLDPKALDKLLPPGAVHQGLAVRVKPLEAASLDDVLARPELPRRLCVLDQISDPHNLGAIFRSAAAFGVDGLILQTRHTPAITGVAAKAAAGAIETVPEIRVVNIARAIDQLGEAGYHTVGLAGEGMETISAAVHGAGRVAFVMGAEGSGLRPAVAKACATLARIPMTPGMESLNVSNAAAIAFYEAMRQETGA</sequence>
<dbReference type="InterPro" id="IPR001537">
    <property type="entry name" value="SpoU_MeTrfase"/>
</dbReference>
<dbReference type="OrthoDB" id="9785673at2"/>